<dbReference type="Proteomes" id="UP000277212">
    <property type="component" value="Unassembled WGS sequence"/>
</dbReference>
<keyword evidence="4" id="KW-1185">Reference proteome</keyword>
<feature type="compositionally biased region" description="Basic and acidic residues" evidence="1">
    <location>
        <begin position="41"/>
        <end position="55"/>
    </location>
</feature>
<evidence type="ECO:0000313" key="4">
    <source>
        <dbReference type="Proteomes" id="UP000277212"/>
    </source>
</evidence>
<dbReference type="InterPro" id="IPR036397">
    <property type="entry name" value="RNaseH_sf"/>
</dbReference>
<protein>
    <recommendedName>
        <fullName evidence="2">RNase H type-1 domain-containing protein</fullName>
    </recommendedName>
</protein>
<evidence type="ECO:0000313" key="3">
    <source>
        <dbReference type="EMBL" id="RMJ12982.1"/>
    </source>
</evidence>
<evidence type="ECO:0000256" key="1">
    <source>
        <dbReference type="SAM" id="MobiDB-lite"/>
    </source>
</evidence>
<feature type="region of interest" description="Disordered" evidence="1">
    <location>
        <begin position="34"/>
        <end position="78"/>
    </location>
</feature>
<dbReference type="EMBL" id="NKUJ01000120">
    <property type="protein sequence ID" value="RMJ12982.1"/>
    <property type="molecule type" value="Genomic_DNA"/>
</dbReference>
<gene>
    <name evidence="3" type="ORF">CDV36_007380</name>
</gene>
<dbReference type="OrthoDB" id="5067658at2759"/>
<organism evidence="3 4">
    <name type="scientific">Fusarium kuroshium</name>
    <dbReference type="NCBI Taxonomy" id="2010991"/>
    <lineage>
        <taxon>Eukaryota</taxon>
        <taxon>Fungi</taxon>
        <taxon>Dikarya</taxon>
        <taxon>Ascomycota</taxon>
        <taxon>Pezizomycotina</taxon>
        <taxon>Sordariomycetes</taxon>
        <taxon>Hypocreomycetidae</taxon>
        <taxon>Hypocreales</taxon>
        <taxon>Nectriaceae</taxon>
        <taxon>Fusarium</taxon>
        <taxon>Fusarium solani species complex</taxon>
    </lineage>
</organism>
<dbReference type="GO" id="GO:0004523">
    <property type="term" value="F:RNA-DNA hybrid ribonuclease activity"/>
    <property type="evidence" value="ECO:0007669"/>
    <property type="project" value="InterPro"/>
</dbReference>
<feature type="region of interest" description="Disordered" evidence="1">
    <location>
        <begin position="369"/>
        <end position="442"/>
    </location>
</feature>
<dbReference type="SUPFAM" id="SSF53098">
    <property type="entry name" value="Ribonuclease H-like"/>
    <property type="match status" value="1"/>
</dbReference>
<dbReference type="GO" id="GO:0003676">
    <property type="term" value="F:nucleic acid binding"/>
    <property type="evidence" value="ECO:0007669"/>
    <property type="project" value="InterPro"/>
</dbReference>
<dbReference type="Pfam" id="PF00075">
    <property type="entry name" value="RNase_H"/>
    <property type="match status" value="1"/>
</dbReference>
<name>A0A3M2S6U4_9HYPO</name>
<feature type="compositionally biased region" description="Basic and acidic residues" evidence="1">
    <location>
        <begin position="400"/>
        <end position="442"/>
    </location>
</feature>
<comment type="caution">
    <text evidence="3">The sequence shown here is derived from an EMBL/GenBank/DDBJ whole genome shotgun (WGS) entry which is preliminary data.</text>
</comment>
<dbReference type="InterPro" id="IPR002156">
    <property type="entry name" value="RNaseH_domain"/>
</dbReference>
<dbReference type="STRING" id="2010991.A0A3M2S6U4"/>
<dbReference type="AlphaFoldDB" id="A0A3M2S6U4"/>
<sequence length="442" mass="48772">MSFFKEAVRDLFAKAQDVLVRSERAWLAAREAWNEDTDAQTQHERTILTDSKETPESAGGRKGRKKKNKAEKAAKGMGKKMRVGSSADIFIRPPEKALERAFVADCMSNDASRLILWTDASGQCSPHHTSGPAGIAVAFRHESNWVRITARLNQFNNIVIGETQAIVYALDYAVQQSAQLGVDLRQVEIFTDSQSALMNLIRTTPPKLKRKTREGALEVNKALLESAKRAIDALDAAGIGLEFHWVPRGKARGNRVADEGSRLARLAMEDLISPDHVMIEVIPTLDDKRILQVPVEETLASARATSARRECMAQEVAMVLTSQAESLPIKPLSGKAASIESPATTQSPIPDVALYPVDLLMSENQPMLEAQDAAEPEPEPELEREPEQQATSRVGLNTSRPEEAAFVRDDVSVPDRWDAPETPHCDRDRAEGWPDVRDASRS</sequence>
<dbReference type="Gene3D" id="3.30.420.10">
    <property type="entry name" value="Ribonuclease H-like superfamily/Ribonuclease H"/>
    <property type="match status" value="1"/>
</dbReference>
<evidence type="ECO:0000259" key="2">
    <source>
        <dbReference type="Pfam" id="PF00075"/>
    </source>
</evidence>
<accession>A0A3M2S6U4</accession>
<dbReference type="InterPro" id="IPR012337">
    <property type="entry name" value="RNaseH-like_sf"/>
</dbReference>
<feature type="domain" description="RNase H type-1" evidence="2">
    <location>
        <begin position="113"/>
        <end position="260"/>
    </location>
</feature>
<reference evidence="3 4" key="1">
    <citation type="submission" date="2017-06" db="EMBL/GenBank/DDBJ databases">
        <title>Comparative genomic analysis of Ambrosia Fusariam Clade fungi.</title>
        <authorList>
            <person name="Stajich J.E."/>
            <person name="Carrillo J."/>
            <person name="Kijimoto T."/>
            <person name="Eskalen A."/>
            <person name="O'Donnell K."/>
            <person name="Kasson M."/>
        </authorList>
    </citation>
    <scope>NUCLEOTIDE SEQUENCE [LARGE SCALE GENOMIC DNA]</scope>
    <source>
        <strain evidence="3">UCR3666</strain>
    </source>
</reference>
<proteinExistence type="predicted"/>